<accession>A0AAV5DYY0</accession>
<keyword evidence="8" id="KW-1185">Reference proteome</keyword>
<gene>
    <name evidence="7" type="primary">gb01991</name>
    <name evidence="7" type="ORF">PR202_gb01991</name>
</gene>
<comment type="caution">
    <text evidence="7">The sequence shown here is derived from an EMBL/GenBank/DDBJ whole genome shotgun (WGS) entry which is preliminary data.</text>
</comment>
<dbReference type="GO" id="GO:0000139">
    <property type="term" value="C:Golgi membrane"/>
    <property type="evidence" value="ECO:0007669"/>
    <property type="project" value="UniProtKB-SubCell"/>
</dbReference>
<dbReference type="PANTHER" id="PTHR45657:SF64">
    <property type="entry name" value="OS05G0545000 PROTEIN"/>
    <property type="match status" value="1"/>
</dbReference>
<dbReference type="PANTHER" id="PTHR45657">
    <property type="entry name" value="CRAL-TRIO DOMAIN-CONTAINING PROTEIN YKL091C-RELATED"/>
    <property type="match status" value="1"/>
</dbReference>
<dbReference type="AlphaFoldDB" id="A0AAV5DYY0"/>
<proteinExistence type="inferred from homology"/>
<reference evidence="7" key="2">
    <citation type="submission" date="2021-12" db="EMBL/GenBank/DDBJ databases">
        <title>Resequencing data analysis of finger millet.</title>
        <authorList>
            <person name="Hatakeyama M."/>
            <person name="Aluri S."/>
            <person name="Balachadran M.T."/>
            <person name="Sivarajan S.R."/>
            <person name="Poveda L."/>
            <person name="Shimizu-Inatsugi R."/>
            <person name="Schlapbach R."/>
            <person name="Sreeman S.M."/>
            <person name="Shimizu K.K."/>
        </authorList>
    </citation>
    <scope>NUCLEOTIDE SEQUENCE</scope>
</reference>
<feature type="domain" description="CRAL-TRIO" evidence="6">
    <location>
        <begin position="1"/>
        <end position="73"/>
    </location>
</feature>
<evidence type="ECO:0000256" key="1">
    <source>
        <dbReference type="ARBA" id="ARBA00004202"/>
    </source>
</evidence>
<feature type="region of interest" description="Disordered" evidence="5">
    <location>
        <begin position="58"/>
        <end position="86"/>
    </location>
</feature>
<name>A0AAV5DYY0_ELECO</name>
<comment type="subcellular location">
    <subcellularLocation>
        <location evidence="1">Cell membrane</location>
        <topology evidence="1">Peripheral membrane protein</topology>
    </subcellularLocation>
    <subcellularLocation>
        <location evidence="2">Golgi apparatus membrane</location>
        <topology evidence="2">Peripheral membrane protein</topology>
    </subcellularLocation>
</comment>
<sequence length="105" mass="11495">MYIINAGQGFKMLWNTIKSFLDPKTASKIHRVLNGEANYGRQIVTISSTDGKIIGYARPQYPTQRKGSDASAESGSEMEDVTSPAISRNLIINPNLTPVHEEASV</sequence>
<evidence type="ECO:0000313" key="7">
    <source>
        <dbReference type="EMBL" id="GJN15100.1"/>
    </source>
</evidence>
<keyword evidence="3" id="KW-0333">Golgi apparatus</keyword>
<dbReference type="InterPro" id="IPR036865">
    <property type="entry name" value="CRAL-TRIO_dom_sf"/>
</dbReference>
<evidence type="ECO:0000256" key="5">
    <source>
        <dbReference type="SAM" id="MobiDB-lite"/>
    </source>
</evidence>
<evidence type="ECO:0000256" key="2">
    <source>
        <dbReference type="ARBA" id="ARBA00004395"/>
    </source>
</evidence>
<dbReference type="Pfam" id="PF00650">
    <property type="entry name" value="CRAL_TRIO"/>
    <property type="match status" value="1"/>
</dbReference>
<evidence type="ECO:0000313" key="8">
    <source>
        <dbReference type="Proteomes" id="UP001054889"/>
    </source>
</evidence>
<protein>
    <recommendedName>
        <fullName evidence="6">CRAL-TRIO domain-containing protein</fullName>
    </recommendedName>
</protein>
<evidence type="ECO:0000256" key="3">
    <source>
        <dbReference type="ARBA" id="ARBA00023034"/>
    </source>
</evidence>
<dbReference type="PROSITE" id="PS50191">
    <property type="entry name" value="CRAL_TRIO"/>
    <property type="match status" value="1"/>
</dbReference>
<reference evidence="7" key="1">
    <citation type="journal article" date="2018" name="DNA Res.">
        <title>Multiple hybrid de novo genome assembly of finger millet, an orphan allotetraploid crop.</title>
        <authorList>
            <person name="Hatakeyama M."/>
            <person name="Aluri S."/>
            <person name="Balachadran M.T."/>
            <person name="Sivarajan S.R."/>
            <person name="Patrignani A."/>
            <person name="Gruter S."/>
            <person name="Poveda L."/>
            <person name="Shimizu-Inatsugi R."/>
            <person name="Baeten J."/>
            <person name="Francoijs K.J."/>
            <person name="Nataraja K.N."/>
            <person name="Reddy Y.A.N."/>
            <person name="Phadnis S."/>
            <person name="Ravikumar R.L."/>
            <person name="Schlapbach R."/>
            <person name="Sreeman S.M."/>
            <person name="Shimizu K.K."/>
        </authorList>
    </citation>
    <scope>NUCLEOTIDE SEQUENCE</scope>
</reference>
<evidence type="ECO:0000256" key="4">
    <source>
        <dbReference type="ARBA" id="ARBA00038020"/>
    </source>
</evidence>
<dbReference type="Proteomes" id="UP001054889">
    <property type="component" value="Unassembled WGS sequence"/>
</dbReference>
<comment type="similarity">
    <text evidence="4">Belongs to the SFH family.</text>
</comment>
<dbReference type="InterPro" id="IPR051026">
    <property type="entry name" value="PI/PC_transfer"/>
</dbReference>
<dbReference type="EMBL" id="BQKI01000071">
    <property type="protein sequence ID" value="GJN15100.1"/>
    <property type="molecule type" value="Genomic_DNA"/>
</dbReference>
<dbReference type="Gene3D" id="3.40.525.10">
    <property type="entry name" value="CRAL-TRIO lipid binding domain"/>
    <property type="match status" value="1"/>
</dbReference>
<organism evidence="7 8">
    <name type="scientific">Eleusine coracana subsp. coracana</name>
    <dbReference type="NCBI Taxonomy" id="191504"/>
    <lineage>
        <taxon>Eukaryota</taxon>
        <taxon>Viridiplantae</taxon>
        <taxon>Streptophyta</taxon>
        <taxon>Embryophyta</taxon>
        <taxon>Tracheophyta</taxon>
        <taxon>Spermatophyta</taxon>
        <taxon>Magnoliopsida</taxon>
        <taxon>Liliopsida</taxon>
        <taxon>Poales</taxon>
        <taxon>Poaceae</taxon>
        <taxon>PACMAD clade</taxon>
        <taxon>Chloridoideae</taxon>
        <taxon>Cynodonteae</taxon>
        <taxon>Eleusininae</taxon>
        <taxon>Eleusine</taxon>
    </lineage>
</organism>
<dbReference type="SUPFAM" id="SSF52087">
    <property type="entry name" value="CRAL/TRIO domain"/>
    <property type="match status" value="1"/>
</dbReference>
<dbReference type="GO" id="GO:0005886">
    <property type="term" value="C:plasma membrane"/>
    <property type="evidence" value="ECO:0007669"/>
    <property type="project" value="UniProtKB-SubCell"/>
</dbReference>
<evidence type="ECO:0000259" key="6">
    <source>
        <dbReference type="PROSITE" id="PS50191"/>
    </source>
</evidence>
<dbReference type="InterPro" id="IPR001251">
    <property type="entry name" value="CRAL-TRIO_dom"/>
</dbReference>